<dbReference type="NCBIfam" id="NF002772">
    <property type="entry name" value="PRK02862.1"/>
    <property type="match status" value="1"/>
</dbReference>
<evidence type="ECO:0000256" key="7">
    <source>
        <dbReference type="ARBA" id="ARBA00023056"/>
    </source>
</evidence>
<dbReference type="GO" id="GO:0031470">
    <property type="term" value="C:carboxysome"/>
    <property type="evidence" value="ECO:0007669"/>
    <property type="project" value="UniProtKB-ARBA"/>
</dbReference>
<gene>
    <name evidence="9" type="primary">glgC</name>
    <name evidence="11" type="ORF">HCG48_09480</name>
</gene>
<feature type="binding site" evidence="9">
    <location>
        <position position="210"/>
    </location>
    <ligand>
        <name>alpha-D-glucose 1-phosphate</name>
        <dbReference type="ChEBI" id="CHEBI:58601"/>
    </ligand>
</feature>
<evidence type="ECO:0000256" key="5">
    <source>
        <dbReference type="ARBA" id="ARBA00022741"/>
    </source>
</evidence>
<dbReference type="InterPro" id="IPR005836">
    <property type="entry name" value="ADP_Glu_pyroP_CS"/>
</dbReference>
<dbReference type="EC" id="2.7.7.27" evidence="9"/>
<sequence>MKRVLAIILGGGAGTRLYPLTKMRAKPAVPLAGKYRLIDIPVSNCINSDILKIYVLTQFNSASLNRHLARAYSFAGFTEGFVEVLAAQQTADNPTSWFQGTADAVRKYLWLFEEWDIDHYLILSGDHLYRMDYREFINRHEETGADITLSVLPIDEKRASDFGLMKIDDTGRVVDFSEKPKGDALKQMAVDTTTLGLSEQEAKQNPYIASMGIYVFNKEVMNTLLREAPDRTDFGKEIIPASAKDYNVQAYLFKGYWEDIGTIQAFYEANLALTKQPQPPFSFYDEEAPIYTRSRFLPPTKLLDTQVTESIIGEGCIIKECRIDRSVLGIRSRVEAGCTIEDALVMGCDYYEPFAERQSGLQEGRIPLGIGSNTTIRRAIVDKNARIGRKVQIINKDHVEEADRESEGFYIRNGIVVVLKNATIKDGTII</sequence>
<dbReference type="PROSITE" id="PS00809">
    <property type="entry name" value="ADP_GLC_PYROPHOSPH_2"/>
    <property type="match status" value="1"/>
</dbReference>
<dbReference type="InterPro" id="IPR023049">
    <property type="entry name" value="GlgC_bac"/>
</dbReference>
<dbReference type="FunFam" id="3.90.550.10:FF:000030">
    <property type="entry name" value="Glucose-1-phosphate adenylyltransferase"/>
    <property type="match status" value="1"/>
</dbReference>
<comment type="pathway">
    <text evidence="9">Glycan biosynthesis; glycogen biosynthesis.</text>
</comment>
<comment type="function">
    <text evidence="9">Involved in the biosynthesis of ADP-glucose, a building block required for the elongation reactions to produce glycogen. Catalyzes the reaction between ATP and alpha-D-glucose 1-phosphate (G1P) to produce pyrophosphate and ADP-Glc.</text>
</comment>
<dbReference type="GO" id="GO:0008878">
    <property type="term" value="F:glucose-1-phosphate adenylyltransferase activity"/>
    <property type="evidence" value="ECO:0007669"/>
    <property type="project" value="UniProtKB-UniRule"/>
</dbReference>
<dbReference type="InterPro" id="IPR005835">
    <property type="entry name" value="NTP_transferase_dom"/>
</dbReference>
<organism evidence="11 12">
    <name type="scientific">Oxynema aestuarii AP17</name>
    <dbReference type="NCBI Taxonomy" id="2064643"/>
    <lineage>
        <taxon>Bacteria</taxon>
        <taxon>Bacillati</taxon>
        <taxon>Cyanobacteriota</taxon>
        <taxon>Cyanophyceae</taxon>
        <taxon>Oscillatoriophycideae</taxon>
        <taxon>Oscillatoriales</taxon>
        <taxon>Oscillatoriaceae</taxon>
        <taxon>Oxynema</taxon>
        <taxon>Oxynema aestuarii</taxon>
    </lineage>
</organism>
<comment type="caution">
    <text evidence="9">Lacks conserved residue(s) required for the propagation of feature annotation.</text>
</comment>
<dbReference type="Pfam" id="PF00483">
    <property type="entry name" value="NTP_transferase"/>
    <property type="match status" value="1"/>
</dbReference>
<keyword evidence="8 9" id="KW-0119">Carbohydrate metabolism</keyword>
<evidence type="ECO:0000256" key="3">
    <source>
        <dbReference type="ARBA" id="ARBA00022679"/>
    </source>
</evidence>
<keyword evidence="12" id="KW-1185">Reference proteome</keyword>
<keyword evidence="6 9" id="KW-0067">ATP-binding</keyword>
<evidence type="ECO:0000256" key="4">
    <source>
        <dbReference type="ARBA" id="ARBA00022695"/>
    </source>
</evidence>
<dbReference type="CDD" id="cd02508">
    <property type="entry name" value="ADP_Glucose_PP"/>
    <property type="match status" value="1"/>
</dbReference>
<accession>A0A6H1TW05</accession>
<evidence type="ECO:0000256" key="1">
    <source>
        <dbReference type="ARBA" id="ARBA00010443"/>
    </source>
</evidence>
<feature type="domain" description="Nucleotidyl transferase" evidence="10">
    <location>
        <begin position="6"/>
        <end position="275"/>
    </location>
</feature>
<dbReference type="Gene3D" id="2.160.10.10">
    <property type="entry name" value="Hexapeptide repeat proteins"/>
    <property type="match status" value="1"/>
</dbReference>
<dbReference type="InterPro" id="IPR011004">
    <property type="entry name" value="Trimer_LpxA-like_sf"/>
</dbReference>
<dbReference type="HAMAP" id="MF_00624">
    <property type="entry name" value="GlgC"/>
    <property type="match status" value="1"/>
</dbReference>
<dbReference type="Proteomes" id="UP000500857">
    <property type="component" value="Chromosome"/>
</dbReference>
<comment type="subunit">
    <text evidence="9">Homotetramer.</text>
</comment>
<dbReference type="PANTHER" id="PTHR43523">
    <property type="entry name" value="GLUCOSE-1-PHOSPHATE ADENYLYLTRANSFERASE-RELATED"/>
    <property type="match status" value="1"/>
</dbReference>
<dbReference type="InterPro" id="IPR011831">
    <property type="entry name" value="ADP-Glc_PPase"/>
</dbReference>
<dbReference type="KEGG" id="oxy:HCG48_09480"/>
<feature type="site" description="Could play a key role in the communication between the regulatory and the substrate sites" evidence="9">
    <location>
        <position position="58"/>
    </location>
</feature>
<dbReference type="GO" id="GO:0043886">
    <property type="term" value="F:structural constituent of carboxysome shell"/>
    <property type="evidence" value="ECO:0007669"/>
    <property type="project" value="UniProtKB-ARBA"/>
</dbReference>
<keyword evidence="2 9" id="KW-0321">Glycogen metabolism</keyword>
<dbReference type="PROSITE" id="PS00808">
    <property type="entry name" value="ADP_GLC_PYROPHOSPH_1"/>
    <property type="match status" value="1"/>
</dbReference>
<dbReference type="PANTHER" id="PTHR43523:SF12">
    <property type="entry name" value="GLUCOSE-1-PHOSPHATE ADENYLYLTRANSFERASE LARGE SUBUNIT 1, CHLOROPLASTIC-RELATED"/>
    <property type="match status" value="1"/>
</dbReference>
<evidence type="ECO:0000256" key="2">
    <source>
        <dbReference type="ARBA" id="ARBA00022600"/>
    </source>
</evidence>
<evidence type="ECO:0000259" key="10">
    <source>
        <dbReference type="Pfam" id="PF00483"/>
    </source>
</evidence>
<feature type="binding site" evidence="9">
    <location>
        <begin position="178"/>
        <end position="179"/>
    </location>
    <ligand>
        <name>alpha-D-glucose 1-phosphate</name>
        <dbReference type="ChEBI" id="CHEBI:58601"/>
    </ligand>
</feature>
<evidence type="ECO:0000256" key="8">
    <source>
        <dbReference type="ARBA" id="ARBA00023277"/>
    </source>
</evidence>
<keyword evidence="3 9" id="KW-0808">Transferase</keyword>
<dbReference type="RefSeq" id="WP_168568943.1">
    <property type="nucleotide sequence ID" value="NZ_CP051167.1"/>
</dbReference>
<dbReference type="AlphaFoldDB" id="A0A6H1TW05"/>
<dbReference type="GO" id="GO:0005524">
    <property type="term" value="F:ATP binding"/>
    <property type="evidence" value="ECO:0007669"/>
    <property type="project" value="UniProtKB-KW"/>
</dbReference>
<evidence type="ECO:0000256" key="9">
    <source>
        <dbReference type="HAMAP-Rule" id="MF_00624"/>
    </source>
</evidence>
<evidence type="ECO:0000313" key="12">
    <source>
        <dbReference type="Proteomes" id="UP000500857"/>
    </source>
</evidence>
<proteinExistence type="inferred from homology"/>
<dbReference type="EMBL" id="CP051167">
    <property type="protein sequence ID" value="QIZ70788.1"/>
    <property type="molecule type" value="Genomic_DNA"/>
</dbReference>
<keyword evidence="7 9" id="KW-0320">Glycogen biosynthesis</keyword>
<keyword evidence="4 9" id="KW-0548">Nucleotidyltransferase</keyword>
<feature type="binding site" evidence="9">
    <location>
        <position position="163"/>
    </location>
    <ligand>
        <name>alpha-D-glucose 1-phosphate</name>
        <dbReference type="ChEBI" id="CHEBI:58601"/>
    </ligand>
</feature>
<feature type="site" description="Could play a key role in the communication between the regulatory and the substrate sites" evidence="9">
    <location>
        <position position="97"/>
    </location>
</feature>
<dbReference type="SUPFAM" id="SSF51161">
    <property type="entry name" value="Trimeric LpxA-like enzymes"/>
    <property type="match status" value="1"/>
</dbReference>
<dbReference type="UniPathway" id="UPA00164"/>
<comment type="catalytic activity">
    <reaction evidence="9">
        <text>alpha-D-glucose 1-phosphate + ATP + H(+) = ADP-alpha-D-glucose + diphosphate</text>
        <dbReference type="Rhea" id="RHEA:12120"/>
        <dbReference type="ChEBI" id="CHEBI:15378"/>
        <dbReference type="ChEBI" id="CHEBI:30616"/>
        <dbReference type="ChEBI" id="CHEBI:33019"/>
        <dbReference type="ChEBI" id="CHEBI:57498"/>
        <dbReference type="ChEBI" id="CHEBI:58601"/>
        <dbReference type="EC" id="2.7.7.27"/>
    </reaction>
</comment>
<dbReference type="NCBIfam" id="TIGR02091">
    <property type="entry name" value="glgC"/>
    <property type="match status" value="1"/>
</dbReference>
<dbReference type="PROSITE" id="PS00810">
    <property type="entry name" value="ADP_GLC_PYROPHOSPH_3"/>
    <property type="match status" value="1"/>
</dbReference>
<dbReference type="CDD" id="cd04651">
    <property type="entry name" value="LbH_G1P_AT_C"/>
    <property type="match status" value="1"/>
</dbReference>
<dbReference type="SUPFAM" id="SSF53448">
    <property type="entry name" value="Nucleotide-diphospho-sugar transferases"/>
    <property type="match status" value="1"/>
</dbReference>
<protein>
    <recommendedName>
        <fullName evidence="9">Glucose-1-phosphate adenylyltransferase</fullName>
        <ecNumber evidence="9">2.7.7.27</ecNumber>
    </recommendedName>
    <alternativeName>
        <fullName evidence="9">ADP-glucose pyrophosphorylase</fullName>
        <shortName evidence="9">ADPGlc PPase</shortName>
    </alternativeName>
    <alternativeName>
        <fullName evidence="9">ADP-glucose synthase</fullName>
    </alternativeName>
</protein>
<keyword evidence="5 9" id="KW-0547">Nucleotide-binding</keyword>
<dbReference type="Gene3D" id="3.90.550.10">
    <property type="entry name" value="Spore Coat Polysaccharide Biosynthesis Protein SpsA, Chain A"/>
    <property type="match status" value="1"/>
</dbReference>
<evidence type="ECO:0000313" key="11">
    <source>
        <dbReference type="EMBL" id="QIZ70788.1"/>
    </source>
</evidence>
<dbReference type="InterPro" id="IPR029044">
    <property type="entry name" value="Nucleotide-diphossugar_trans"/>
</dbReference>
<dbReference type="Pfam" id="PF25247">
    <property type="entry name" value="LbH_GLGC"/>
    <property type="match status" value="1"/>
</dbReference>
<evidence type="ECO:0000256" key="6">
    <source>
        <dbReference type="ARBA" id="ARBA00022840"/>
    </source>
</evidence>
<dbReference type="GO" id="GO:0005978">
    <property type="term" value="P:glycogen biosynthetic process"/>
    <property type="evidence" value="ECO:0007669"/>
    <property type="project" value="UniProtKB-UniRule"/>
</dbReference>
<reference evidence="11 12" key="1">
    <citation type="submission" date="2020-04" db="EMBL/GenBank/DDBJ databases">
        <authorList>
            <person name="Basu S."/>
            <person name="Maruthanayagam V."/>
            <person name="Chakraborty S."/>
            <person name="Pramanik A."/>
            <person name="Mukherjee J."/>
            <person name="Brink B."/>
        </authorList>
    </citation>
    <scope>NUCLEOTIDE SEQUENCE [LARGE SCALE GENOMIC DNA]</scope>
    <source>
        <strain evidence="11 12">AP17</strain>
    </source>
</reference>
<name>A0A6H1TW05_9CYAN</name>
<comment type="similarity">
    <text evidence="1 9">Belongs to the bacterial/plant glucose-1-phosphate adenylyltransferase family.</text>
</comment>